<comment type="subcellular location">
    <subcellularLocation>
        <location evidence="1">Cell envelope</location>
    </subcellularLocation>
</comment>
<protein>
    <submittedName>
        <fullName evidence="7">Thiol-disulfide isomerase or thioredoxin</fullName>
    </submittedName>
</protein>
<gene>
    <name evidence="7" type="ORF">SAMN04488023_11398</name>
</gene>
<dbReference type="GO" id="GO:0016491">
    <property type="term" value="F:oxidoreductase activity"/>
    <property type="evidence" value="ECO:0007669"/>
    <property type="project" value="InterPro"/>
</dbReference>
<evidence type="ECO:0000313" key="7">
    <source>
        <dbReference type="EMBL" id="SER66846.1"/>
    </source>
</evidence>
<accession>A0A1H9R281</accession>
<feature type="domain" description="Thioredoxin" evidence="6">
    <location>
        <begin position="350"/>
        <end position="504"/>
    </location>
</feature>
<reference evidence="7 8" key="1">
    <citation type="submission" date="2016-10" db="EMBL/GenBank/DDBJ databases">
        <authorList>
            <person name="de Groot N.N."/>
        </authorList>
    </citation>
    <scope>NUCLEOTIDE SEQUENCE [LARGE SCALE GENOMIC DNA]</scope>
    <source>
        <strain evidence="7 8">DSM 18610</strain>
    </source>
</reference>
<organism evidence="7 8">
    <name type="scientific">Pedobacter rhizosphaerae</name>
    <dbReference type="NCBI Taxonomy" id="390241"/>
    <lineage>
        <taxon>Bacteria</taxon>
        <taxon>Pseudomonadati</taxon>
        <taxon>Bacteroidota</taxon>
        <taxon>Sphingobacteriia</taxon>
        <taxon>Sphingobacteriales</taxon>
        <taxon>Sphingobacteriaceae</taxon>
        <taxon>Pedobacter</taxon>
    </lineage>
</organism>
<evidence type="ECO:0000256" key="1">
    <source>
        <dbReference type="ARBA" id="ARBA00004196"/>
    </source>
</evidence>
<dbReference type="InterPro" id="IPR012336">
    <property type="entry name" value="Thioredoxin-like_fold"/>
</dbReference>
<evidence type="ECO:0000313" key="8">
    <source>
        <dbReference type="Proteomes" id="UP000199572"/>
    </source>
</evidence>
<keyword evidence="2" id="KW-0201">Cytochrome c-type biogenesis</keyword>
<evidence type="ECO:0000259" key="6">
    <source>
        <dbReference type="PROSITE" id="PS51352"/>
    </source>
</evidence>
<dbReference type="InterPro" id="IPR050553">
    <property type="entry name" value="Thioredoxin_ResA/DsbE_sf"/>
</dbReference>
<dbReference type="InterPro" id="IPR013766">
    <property type="entry name" value="Thioredoxin_domain"/>
</dbReference>
<dbReference type="PANTHER" id="PTHR42852:SF6">
    <property type="entry name" value="THIOL:DISULFIDE INTERCHANGE PROTEIN DSBE"/>
    <property type="match status" value="1"/>
</dbReference>
<dbReference type="GO" id="GO:0017004">
    <property type="term" value="P:cytochrome complex assembly"/>
    <property type="evidence" value="ECO:0007669"/>
    <property type="project" value="UniProtKB-KW"/>
</dbReference>
<dbReference type="SUPFAM" id="SSF52833">
    <property type="entry name" value="Thioredoxin-like"/>
    <property type="match status" value="1"/>
</dbReference>
<keyword evidence="5" id="KW-0732">Signal</keyword>
<feature type="chain" id="PRO_5011778044" evidence="5">
    <location>
        <begin position="21"/>
        <end position="504"/>
    </location>
</feature>
<dbReference type="Gene3D" id="3.40.30.10">
    <property type="entry name" value="Glutaredoxin"/>
    <property type="match status" value="1"/>
</dbReference>
<dbReference type="GO" id="GO:0016853">
    <property type="term" value="F:isomerase activity"/>
    <property type="evidence" value="ECO:0007669"/>
    <property type="project" value="UniProtKB-KW"/>
</dbReference>
<dbReference type="AlphaFoldDB" id="A0A1H9R281"/>
<dbReference type="OrthoDB" id="743079at2"/>
<dbReference type="InterPro" id="IPR036249">
    <property type="entry name" value="Thioredoxin-like_sf"/>
</dbReference>
<dbReference type="EMBL" id="FOGG01000013">
    <property type="protein sequence ID" value="SER66846.1"/>
    <property type="molecule type" value="Genomic_DNA"/>
</dbReference>
<evidence type="ECO:0000256" key="3">
    <source>
        <dbReference type="ARBA" id="ARBA00023157"/>
    </source>
</evidence>
<keyword evidence="7" id="KW-0413">Isomerase</keyword>
<evidence type="ECO:0000256" key="4">
    <source>
        <dbReference type="ARBA" id="ARBA00023284"/>
    </source>
</evidence>
<dbReference type="PROSITE" id="PS51352">
    <property type="entry name" value="THIOREDOXIN_2"/>
    <property type="match status" value="1"/>
</dbReference>
<evidence type="ECO:0000256" key="5">
    <source>
        <dbReference type="SAM" id="SignalP"/>
    </source>
</evidence>
<feature type="signal peptide" evidence="5">
    <location>
        <begin position="1"/>
        <end position="20"/>
    </location>
</feature>
<dbReference type="STRING" id="390241.SAMN04488023_11398"/>
<dbReference type="Pfam" id="PF13905">
    <property type="entry name" value="Thioredoxin_8"/>
    <property type="match status" value="1"/>
</dbReference>
<dbReference type="CDD" id="cd02966">
    <property type="entry name" value="TlpA_like_family"/>
    <property type="match status" value="1"/>
</dbReference>
<name>A0A1H9R281_9SPHI</name>
<dbReference type="PANTHER" id="PTHR42852">
    <property type="entry name" value="THIOL:DISULFIDE INTERCHANGE PROTEIN DSBE"/>
    <property type="match status" value="1"/>
</dbReference>
<proteinExistence type="predicted"/>
<dbReference type="RefSeq" id="WP_090884717.1">
    <property type="nucleotide sequence ID" value="NZ_FOGG01000013.1"/>
</dbReference>
<dbReference type="Proteomes" id="UP000199572">
    <property type="component" value="Unassembled WGS sequence"/>
</dbReference>
<evidence type="ECO:0000256" key="2">
    <source>
        <dbReference type="ARBA" id="ARBA00022748"/>
    </source>
</evidence>
<keyword evidence="8" id="KW-1185">Reference proteome</keyword>
<sequence>MKKLTILILICSLTIQCTFAQNAKLTVNIINSKAKKYTLTDWKLVLRYDYLNMGDQLVSLKPGNNTQILNLKSPQFFIFSCNEKEKDLSYDLYIRPGDNIELSADFSKPDLGLKVTGKGSENNQPLIGLNKIHTDLQKLYGDSLPGRVLTLLKKEESEKNELFTTYLSRYKPSQDFIRDWKINLKYLIPHEYFSFKENNKYRIAKSYQQTEREWKRIQDSLFKAEYLSNDKAFVSDNYKQLLGDFLSREKERLWKLSYSDSTAFFKDWYGTTPDKGRPEFKKDMTNLLSEKIINRYFKNKSAEYLYAVLIESALEEKNNENIPEIYLSFKRKFPNSIYLGPIKPHIEEILRKQQNTINNKMTFADNNGRELNTFEEVLALTKGKTLLLDMWGTWCGPCRQEIENNTAAIKKHFKDKGLDYLYIANHDLQNEKKWKSLIPYFNMEGLHILANQNLSKDIMDKVKGDGYPTYVIIKSDGSFELSKAGYPMKREVLIKQLEEALETK</sequence>
<keyword evidence="3" id="KW-1015">Disulfide bond</keyword>
<keyword evidence="4" id="KW-0676">Redox-active center</keyword>
<dbReference type="GO" id="GO:0030313">
    <property type="term" value="C:cell envelope"/>
    <property type="evidence" value="ECO:0007669"/>
    <property type="project" value="UniProtKB-SubCell"/>
</dbReference>